<evidence type="ECO:0000313" key="3">
    <source>
        <dbReference type="Proteomes" id="UP000324285"/>
    </source>
</evidence>
<gene>
    <name evidence="2" type="ORF">E4T21_21380</name>
</gene>
<protein>
    <recommendedName>
        <fullName evidence="4">PepSY domain-containing protein</fullName>
    </recommendedName>
</protein>
<proteinExistence type="predicted"/>
<dbReference type="AlphaFoldDB" id="A0A7U3HWN8"/>
<dbReference type="KEGG" id="hbh:E4T21_21380"/>
<accession>A0A7U3HWN8</accession>
<dbReference type="EMBL" id="CP038437">
    <property type="protein sequence ID" value="QRG26792.1"/>
    <property type="molecule type" value="Genomic_DNA"/>
</dbReference>
<organism evidence="2 3">
    <name type="scientific">Halomonas binhaiensis</name>
    <dbReference type="NCBI Taxonomy" id="2562282"/>
    <lineage>
        <taxon>Bacteria</taxon>
        <taxon>Pseudomonadati</taxon>
        <taxon>Pseudomonadota</taxon>
        <taxon>Gammaproteobacteria</taxon>
        <taxon>Oceanospirillales</taxon>
        <taxon>Halomonadaceae</taxon>
        <taxon>Halomonas</taxon>
    </lineage>
</organism>
<dbReference type="Proteomes" id="UP000324285">
    <property type="component" value="Chromosome"/>
</dbReference>
<sequence>MNKIASSVSVLALLAGVSMGTALFPDSASAHQDQENPCPFGQGMMGPGMGGQGMMGPGMGGQGMMGPGMGGQGMMGPGMGGQGMMGPGMGGQGMMGPGMGGQGMMGPGMGGQGMMGPGMGGQGMMGPGMGGQGMMGPGMMMGPNMGGQEGYHGRMVAPQALTVDDVRTMFESHLEWQGNPRLKLGDVEEKDENTIVADIVTVDDSLVQRLEVDRNTGWIKRAQ</sequence>
<evidence type="ECO:0000256" key="1">
    <source>
        <dbReference type="SAM" id="SignalP"/>
    </source>
</evidence>
<name>A0A7U3HWN8_9GAMM</name>
<keyword evidence="1" id="KW-0732">Signal</keyword>
<dbReference type="RefSeq" id="WP_187775073.1">
    <property type="nucleotide sequence ID" value="NZ_CP038437.2"/>
</dbReference>
<keyword evidence="3" id="KW-1185">Reference proteome</keyword>
<feature type="signal peptide" evidence="1">
    <location>
        <begin position="1"/>
        <end position="30"/>
    </location>
</feature>
<evidence type="ECO:0000313" key="2">
    <source>
        <dbReference type="EMBL" id="QRG26792.1"/>
    </source>
</evidence>
<feature type="chain" id="PRO_5031178810" description="PepSY domain-containing protein" evidence="1">
    <location>
        <begin position="31"/>
        <end position="223"/>
    </location>
</feature>
<reference evidence="2" key="1">
    <citation type="submission" date="2021-02" db="EMBL/GenBank/DDBJ databases">
        <title>Strain Y2R2, a novel species of the genus Halomonas.</title>
        <authorList>
            <person name="Huang H."/>
        </authorList>
    </citation>
    <scope>NUCLEOTIDE SEQUENCE</scope>
    <source>
        <strain evidence="2">Y2R2</strain>
    </source>
</reference>
<evidence type="ECO:0008006" key="4">
    <source>
        <dbReference type="Google" id="ProtNLM"/>
    </source>
</evidence>